<evidence type="ECO:0000259" key="6">
    <source>
        <dbReference type="Pfam" id="PF01266"/>
    </source>
</evidence>
<evidence type="ECO:0000313" key="7">
    <source>
        <dbReference type="EMBL" id="BDL43496.1"/>
    </source>
</evidence>
<dbReference type="PANTHER" id="PTHR43104:SF4">
    <property type="entry name" value="L-2-HYDROXYGLUTARATE DEHYDROGENASE, MITOCHONDRIAL"/>
    <property type="match status" value="1"/>
</dbReference>
<keyword evidence="2" id="KW-0285">Flavoprotein</keyword>
<dbReference type="Gene3D" id="3.30.9.10">
    <property type="entry name" value="D-Amino Acid Oxidase, subunit A, domain 2"/>
    <property type="match status" value="1"/>
</dbReference>
<sequence>MKKDIYDSIIIGGGFYGLYIADFIASQGKRVLLCEYEDSCMTHASYNNQARIHSGYHYPRSLLTGMRSCLSFPRFIKEFPDCVIDDFAKYYAIGRILGKVTAQQFQNFCQHIGAPCQPAPSNICRLFNSHYIEAVFDAREFAFDATILRDNILQRCASNGVEICTGTQVLEFRQIAGGGLETDITSKKEGGLFTIRCRNLYNCTYARINKLNAASGIRLIPLKHEMTEMALVEVPEEIQNRGFTVMCGPFFSIMPFPSRQLYTLSHVRYTPHYEWYDKEENDTYTDAYRILAEDPKHSSYQAMVHDAARYMPSIGKTVYRDSLWEVKTVLPISEVDDSRPILFKSNYAGISGYHCIMGGKIDNIYDCMDFIRQIERNGPSSS</sequence>
<gene>
    <name evidence="7" type="ORF">Abiwalacus_10700</name>
</gene>
<keyword evidence="4" id="KW-0560">Oxidoreductase</keyword>
<reference evidence="7" key="1">
    <citation type="submission" date="2022-06" db="EMBL/GenBank/DDBJ databases">
        <title>Akkermansia biwalacus sp. nov., an anaerobic mucin-degrading bacterium isolated from human intestine.</title>
        <authorList>
            <person name="Kobayashi Y."/>
            <person name="Inoue S."/>
            <person name="Kawahara T."/>
            <person name="Kohda N."/>
        </authorList>
    </citation>
    <scope>NUCLEOTIDE SEQUENCE</scope>
    <source>
        <strain evidence="7">WON2089</strain>
    </source>
</reference>
<dbReference type="PANTHER" id="PTHR43104">
    <property type="entry name" value="L-2-HYDROXYGLUTARATE DEHYDROGENASE, MITOCHONDRIAL"/>
    <property type="match status" value="1"/>
</dbReference>
<evidence type="ECO:0000256" key="4">
    <source>
        <dbReference type="ARBA" id="ARBA00023002"/>
    </source>
</evidence>
<accession>A0ABN6QG40</accession>
<keyword evidence="3" id="KW-0274">FAD</keyword>
<evidence type="ECO:0000256" key="3">
    <source>
        <dbReference type="ARBA" id="ARBA00022827"/>
    </source>
</evidence>
<name>A0ABN6QG40_9BACT</name>
<comment type="cofactor">
    <cofactor evidence="1">
        <name>FAD</name>
        <dbReference type="ChEBI" id="CHEBI:57692"/>
    </cofactor>
</comment>
<protein>
    <recommendedName>
        <fullName evidence="6">FAD dependent oxidoreductase domain-containing protein</fullName>
    </recommendedName>
</protein>
<dbReference type="Proteomes" id="UP001062263">
    <property type="component" value="Chromosome"/>
</dbReference>
<dbReference type="Pfam" id="PF01266">
    <property type="entry name" value="DAO"/>
    <property type="match status" value="1"/>
</dbReference>
<evidence type="ECO:0000256" key="2">
    <source>
        <dbReference type="ARBA" id="ARBA00022630"/>
    </source>
</evidence>
<keyword evidence="8" id="KW-1185">Reference proteome</keyword>
<organism evidence="7 8">
    <name type="scientific">Akkermansia biwaensis</name>
    <dbReference type="NCBI Taxonomy" id="2946555"/>
    <lineage>
        <taxon>Bacteria</taxon>
        <taxon>Pseudomonadati</taxon>
        <taxon>Verrucomicrobiota</taxon>
        <taxon>Verrucomicrobiia</taxon>
        <taxon>Verrucomicrobiales</taxon>
        <taxon>Akkermansiaceae</taxon>
        <taxon>Akkermansia</taxon>
    </lineage>
</organism>
<dbReference type="EMBL" id="AP025943">
    <property type="protein sequence ID" value="BDL43496.1"/>
    <property type="molecule type" value="Genomic_DNA"/>
</dbReference>
<feature type="domain" description="FAD dependent oxidoreductase" evidence="6">
    <location>
        <begin position="8"/>
        <end position="319"/>
    </location>
</feature>
<comment type="similarity">
    <text evidence="5">Belongs to the L2HGDH family.</text>
</comment>
<evidence type="ECO:0000313" key="8">
    <source>
        <dbReference type="Proteomes" id="UP001062263"/>
    </source>
</evidence>
<dbReference type="SUPFAM" id="SSF51905">
    <property type="entry name" value="FAD/NAD(P)-binding domain"/>
    <property type="match status" value="1"/>
</dbReference>
<evidence type="ECO:0000256" key="5">
    <source>
        <dbReference type="ARBA" id="ARBA00037941"/>
    </source>
</evidence>
<evidence type="ECO:0000256" key="1">
    <source>
        <dbReference type="ARBA" id="ARBA00001974"/>
    </source>
</evidence>
<proteinExistence type="inferred from homology"/>
<dbReference type="RefSeq" id="WP_215435515.1">
    <property type="nucleotide sequence ID" value="NZ_AP025943.1"/>
</dbReference>
<dbReference type="Gene3D" id="3.50.50.60">
    <property type="entry name" value="FAD/NAD(P)-binding domain"/>
    <property type="match status" value="1"/>
</dbReference>
<dbReference type="InterPro" id="IPR036188">
    <property type="entry name" value="FAD/NAD-bd_sf"/>
</dbReference>
<dbReference type="InterPro" id="IPR006076">
    <property type="entry name" value="FAD-dep_OxRdtase"/>
</dbReference>